<keyword evidence="7 8" id="KW-0472">Membrane</keyword>
<dbReference type="GO" id="GO:0006508">
    <property type="term" value="P:proteolysis"/>
    <property type="evidence" value="ECO:0007669"/>
    <property type="project" value="UniProtKB-KW"/>
</dbReference>
<dbReference type="EMBL" id="JACOOX010000001">
    <property type="protein sequence ID" value="MBC5661490.1"/>
    <property type="molecule type" value="Genomic_DNA"/>
</dbReference>
<dbReference type="Pfam" id="PF04647">
    <property type="entry name" value="AgrB"/>
    <property type="match status" value="1"/>
</dbReference>
<dbReference type="AlphaFoldDB" id="A0A8I0AMN2"/>
<sequence>MKQPGTYLADILTEDGQIPKEQQSIYAYLFDYLIESLLYDIIVLIFGLLVHRFGITICYLLVTVPIRHFAGGFHANTRLGCTLLSYGIYLATVFLGPVLVPYIEPVGLLILYLIFWGMILPVAPVDTKNKRLSVDQRKKLFHRCIITCIIISILMIVLYICRQPLYMSMITICMMEGVISLYIGIWKNRRNL</sequence>
<feature type="transmembrane region" description="Helical" evidence="8">
    <location>
        <begin position="37"/>
        <end position="62"/>
    </location>
</feature>
<feature type="transmembrane region" description="Helical" evidence="8">
    <location>
        <begin position="83"/>
        <end position="103"/>
    </location>
</feature>
<dbReference type="GO" id="GO:0008233">
    <property type="term" value="F:peptidase activity"/>
    <property type="evidence" value="ECO:0007669"/>
    <property type="project" value="UniProtKB-KW"/>
</dbReference>
<dbReference type="RefSeq" id="WP_117807938.1">
    <property type="nucleotide sequence ID" value="NZ_JACOOX010000001.1"/>
</dbReference>
<dbReference type="Proteomes" id="UP000615234">
    <property type="component" value="Unassembled WGS sequence"/>
</dbReference>
<evidence type="ECO:0000256" key="8">
    <source>
        <dbReference type="SAM" id="Phobius"/>
    </source>
</evidence>
<evidence type="ECO:0000256" key="2">
    <source>
        <dbReference type="ARBA" id="ARBA00022654"/>
    </source>
</evidence>
<evidence type="ECO:0000256" key="4">
    <source>
        <dbReference type="ARBA" id="ARBA00022692"/>
    </source>
</evidence>
<evidence type="ECO:0000256" key="1">
    <source>
        <dbReference type="ARBA" id="ARBA00022475"/>
    </source>
</evidence>
<dbReference type="GO" id="GO:0009372">
    <property type="term" value="P:quorum sensing"/>
    <property type="evidence" value="ECO:0007669"/>
    <property type="project" value="UniProtKB-KW"/>
</dbReference>
<comment type="caution">
    <text evidence="9">The sequence shown here is derived from an EMBL/GenBank/DDBJ whole genome shotgun (WGS) entry which is preliminary data.</text>
</comment>
<dbReference type="SMART" id="SM00793">
    <property type="entry name" value="AgrB"/>
    <property type="match status" value="1"/>
</dbReference>
<keyword evidence="4 8" id="KW-0812">Transmembrane</keyword>
<dbReference type="InterPro" id="IPR006741">
    <property type="entry name" value="AgrB"/>
</dbReference>
<feature type="transmembrane region" description="Helical" evidence="8">
    <location>
        <begin position="140"/>
        <end position="160"/>
    </location>
</feature>
<gene>
    <name evidence="9" type="ORF">H8S09_01055</name>
</gene>
<dbReference type="GO" id="GO:0016020">
    <property type="term" value="C:membrane"/>
    <property type="evidence" value="ECO:0007669"/>
    <property type="project" value="InterPro"/>
</dbReference>
<keyword evidence="5" id="KW-0378">Hydrolase</keyword>
<evidence type="ECO:0000256" key="3">
    <source>
        <dbReference type="ARBA" id="ARBA00022670"/>
    </source>
</evidence>
<name>A0A8I0AMN2_9FIRM</name>
<proteinExistence type="predicted"/>
<evidence type="ECO:0000313" key="10">
    <source>
        <dbReference type="Proteomes" id="UP000615234"/>
    </source>
</evidence>
<feature type="transmembrane region" description="Helical" evidence="8">
    <location>
        <begin position="109"/>
        <end position="128"/>
    </location>
</feature>
<reference evidence="9 10" key="1">
    <citation type="submission" date="2020-08" db="EMBL/GenBank/DDBJ databases">
        <title>Genome public.</title>
        <authorList>
            <person name="Liu C."/>
            <person name="Sun Q."/>
        </authorList>
    </citation>
    <scope>NUCLEOTIDE SEQUENCE [LARGE SCALE GENOMIC DNA]</scope>
    <source>
        <strain evidence="9 10">NSJ-10</strain>
    </source>
</reference>
<feature type="transmembrane region" description="Helical" evidence="8">
    <location>
        <begin position="166"/>
        <end position="186"/>
    </location>
</feature>
<keyword evidence="1" id="KW-1003">Cell membrane</keyword>
<organism evidence="9 10">
    <name type="scientific">Coprococcus hominis</name>
    <name type="common">ex Liu et al. 2022</name>
    <dbReference type="NCBI Taxonomy" id="2763039"/>
    <lineage>
        <taxon>Bacteria</taxon>
        <taxon>Bacillati</taxon>
        <taxon>Bacillota</taxon>
        <taxon>Clostridia</taxon>
        <taxon>Lachnospirales</taxon>
        <taxon>Lachnospiraceae</taxon>
        <taxon>Coprococcus</taxon>
    </lineage>
</organism>
<evidence type="ECO:0000313" key="9">
    <source>
        <dbReference type="EMBL" id="MBC5661490.1"/>
    </source>
</evidence>
<evidence type="ECO:0000256" key="7">
    <source>
        <dbReference type="ARBA" id="ARBA00023136"/>
    </source>
</evidence>
<evidence type="ECO:0000256" key="6">
    <source>
        <dbReference type="ARBA" id="ARBA00022989"/>
    </source>
</evidence>
<accession>A0A8I0AMN2</accession>
<evidence type="ECO:0000256" key="5">
    <source>
        <dbReference type="ARBA" id="ARBA00022801"/>
    </source>
</evidence>
<protein>
    <submittedName>
        <fullName evidence="9">Accessory gene regulator B family protein</fullName>
    </submittedName>
</protein>
<keyword evidence="3" id="KW-0645">Protease</keyword>
<keyword evidence="10" id="KW-1185">Reference proteome</keyword>
<keyword evidence="6 8" id="KW-1133">Transmembrane helix</keyword>
<keyword evidence="2" id="KW-0673">Quorum sensing</keyword>